<dbReference type="InterPro" id="IPR000232">
    <property type="entry name" value="HSF_DNA-bd"/>
</dbReference>
<sequence>MVSNMEQSGNMIAPFVMKTYQMVSDPSTDDLISWGRANNSFLVVEPLEFSQRILPSFFKHNNFSSFVRQLNTYGFRKVDTDRWEFANEWFLRGQKHLLRNIARKKHTNRPQYPHHQDTDDHELLVEIQRLRDEQRTLDNELIGMNRRLEATERRPQQMMAFLCKFVENPDILPRVMAERDRAKHLCGGSDEAPASPEKRRRLVMKSSSTSSSGMGHSYSEEDEDNNTFGAISRSHKNYEVDEFPHSPSSPYTCNSPMFLNRLPSSNNGQYNCVSVTSNPLPMDLGPNLDHLQMGMDNNIYFGHHPNYMSLKEENPPYPFSLLDGSF</sequence>
<evidence type="ECO:0000256" key="5">
    <source>
        <dbReference type="RuleBase" id="RU004020"/>
    </source>
</evidence>
<evidence type="ECO:0000256" key="4">
    <source>
        <dbReference type="ARBA" id="ARBA00023242"/>
    </source>
</evidence>
<evidence type="ECO:0000256" key="1">
    <source>
        <dbReference type="ARBA" id="ARBA00004123"/>
    </source>
</evidence>
<dbReference type="GO" id="GO:0006357">
    <property type="term" value="P:regulation of transcription by RNA polymerase II"/>
    <property type="evidence" value="ECO:0007669"/>
    <property type="project" value="TreeGrafter"/>
</dbReference>
<dbReference type="PANTHER" id="PTHR10015">
    <property type="entry name" value="HEAT SHOCK TRANSCRIPTION FACTOR"/>
    <property type="match status" value="1"/>
</dbReference>
<dbReference type="GO" id="GO:0034605">
    <property type="term" value="P:cellular response to heat"/>
    <property type="evidence" value="ECO:0000318"/>
    <property type="project" value="GO_Central"/>
</dbReference>
<feature type="compositionally biased region" description="Low complexity" evidence="7">
    <location>
        <begin position="206"/>
        <end position="217"/>
    </location>
</feature>
<dbReference type="GO" id="GO:0000978">
    <property type="term" value="F:RNA polymerase II cis-regulatory region sequence-specific DNA binding"/>
    <property type="evidence" value="ECO:0007669"/>
    <property type="project" value="TreeGrafter"/>
</dbReference>
<evidence type="ECO:0000313" key="10">
    <source>
        <dbReference type="RefSeq" id="XP_021861547.2"/>
    </source>
</evidence>
<keyword evidence="4" id="KW-0539">Nucleus</keyword>
<keyword evidence="9" id="KW-1185">Reference proteome</keyword>
<feature type="coiled-coil region" evidence="6">
    <location>
        <begin position="127"/>
        <end position="154"/>
    </location>
</feature>
<dbReference type="GeneID" id="110800540"/>
<dbReference type="RefSeq" id="XP_021861547.2">
    <property type="nucleotide sequence ID" value="XM_022005855.2"/>
</dbReference>
<keyword evidence="6" id="KW-0175">Coiled coil</keyword>
<dbReference type="PROSITE" id="PS00434">
    <property type="entry name" value="HSF_DOMAIN"/>
    <property type="match status" value="1"/>
</dbReference>
<comment type="similarity">
    <text evidence="5">Belongs to the HSF family.</text>
</comment>
<dbReference type="SUPFAM" id="SSF46785">
    <property type="entry name" value="Winged helix' DNA-binding domain"/>
    <property type="match status" value="1"/>
</dbReference>
<name>A0A9R0J5D8_SPIOL</name>
<dbReference type="Proteomes" id="UP000813463">
    <property type="component" value="Chromosome 2"/>
</dbReference>
<dbReference type="Gene3D" id="1.10.10.10">
    <property type="entry name" value="Winged helix-like DNA-binding domain superfamily/Winged helix DNA-binding domain"/>
    <property type="match status" value="1"/>
</dbReference>
<dbReference type="InterPro" id="IPR036390">
    <property type="entry name" value="WH_DNA-bd_sf"/>
</dbReference>
<gene>
    <name evidence="10" type="primary">LOC110800540</name>
</gene>
<evidence type="ECO:0000256" key="3">
    <source>
        <dbReference type="ARBA" id="ARBA00023125"/>
    </source>
</evidence>
<accession>A0A9R0J5D8</accession>
<dbReference type="PRINTS" id="PR00056">
    <property type="entry name" value="HSFDOMAIN"/>
</dbReference>
<dbReference type="KEGG" id="soe:110800540"/>
<organism evidence="9 10">
    <name type="scientific">Spinacia oleracea</name>
    <name type="common">Spinach</name>
    <dbReference type="NCBI Taxonomy" id="3562"/>
    <lineage>
        <taxon>Eukaryota</taxon>
        <taxon>Viridiplantae</taxon>
        <taxon>Streptophyta</taxon>
        <taxon>Embryophyta</taxon>
        <taxon>Tracheophyta</taxon>
        <taxon>Spermatophyta</taxon>
        <taxon>Magnoliopsida</taxon>
        <taxon>eudicotyledons</taxon>
        <taxon>Gunneridae</taxon>
        <taxon>Pentapetalae</taxon>
        <taxon>Caryophyllales</taxon>
        <taxon>Chenopodiaceae</taxon>
        <taxon>Chenopodioideae</taxon>
        <taxon>Anserineae</taxon>
        <taxon>Spinacia</taxon>
    </lineage>
</organism>
<feature type="region of interest" description="Disordered" evidence="7">
    <location>
        <begin position="185"/>
        <end position="224"/>
    </location>
</feature>
<dbReference type="Pfam" id="PF00447">
    <property type="entry name" value="HSF_DNA-bind"/>
    <property type="match status" value="1"/>
</dbReference>
<evidence type="ECO:0000256" key="2">
    <source>
        <dbReference type="ARBA" id="ARBA00023016"/>
    </source>
</evidence>
<reference evidence="9" key="1">
    <citation type="journal article" date="2021" name="Nat. Commun.">
        <title>Genomic analyses provide insights into spinach domestication and the genetic basis of agronomic traits.</title>
        <authorList>
            <person name="Cai X."/>
            <person name="Sun X."/>
            <person name="Xu C."/>
            <person name="Sun H."/>
            <person name="Wang X."/>
            <person name="Ge C."/>
            <person name="Zhang Z."/>
            <person name="Wang Q."/>
            <person name="Fei Z."/>
            <person name="Jiao C."/>
            <person name="Wang Q."/>
        </authorList>
    </citation>
    <scope>NUCLEOTIDE SEQUENCE [LARGE SCALE GENOMIC DNA]</scope>
    <source>
        <strain evidence="9">cv. Varoflay</strain>
    </source>
</reference>
<comment type="subcellular location">
    <subcellularLocation>
        <location evidence="1">Nucleus</location>
    </subcellularLocation>
</comment>
<dbReference type="GO" id="GO:0003700">
    <property type="term" value="F:DNA-binding transcription factor activity"/>
    <property type="evidence" value="ECO:0000318"/>
    <property type="project" value="GO_Central"/>
</dbReference>
<protein>
    <submittedName>
        <fullName evidence="10">Heat stress transcription factor C-1</fullName>
    </submittedName>
</protein>
<evidence type="ECO:0000259" key="8">
    <source>
        <dbReference type="PROSITE" id="PS00434"/>
    </source>
</evidence>
<dbReference type="GO" id="GO:0005634">
    <property type="term" value="C:nucleus"/>
    <property type="evidence" value="ECO:0000318"/>
    <property type="project" value="GO_Central"/>
</dbReference>
<feature type="domain" description="HSF-type DNA-binding" evidence="8">
    <location>
        <begin position="54"/>
        <end position="78"/>
    </location>
</feature>
<dbReference type="AlphaFoldDB" id="A0A9R0J5D8"/>
<dbReference type="InterPro" id="IPR036388">
    <property type="entry name" value="WH-like_DNA-bd_sf"/>
</dbReference>
<keyword evidence="3" id="KW-0238">DNA-binding</keyword>
<keyword evidence="2" id="KW-0346">Stress response</keyword>
<evidence type="ECO:0000313" key="9">
    <source>
        <dbReference type="Proteomes" id="UP000813463"/>
    </source>
</evidence>
<evidence type="ECO:0000256" key="7">
    <source>
        <dbReference type="SAM" id="MobiDB-lite"/>
    </source>
</evidence>
<evidence type="ECO:0000256" key="6">
    <source>
        <dbReference type="SAM" id="Coils"/>
    </source>
</evidence>
<proteinExistence type="inferred from homology"/>
<dbReference type="SMART" id="SM00415">
    <property type="entry name" value="HSF"/>
    <property type="match status" value="1"/>
</dbReference>
<reference evidence="10" key="2">
    <citation type="submission" date="2025-08" db="UniProtKB">
        <authorList>
            <consortium name="RefSeq"/>
        </authorList>
    </citation>
    <scope>IDENTIFICATION</scope>
    <source>
        <tissue evidence="10">Leaf</tissue>
    </source>
</reference>
<dbReference type="PANTHER" id="PTHR10015:SF332">
    <property type="entry name" value="HEAT STRESS TRANSCRIPTION FACTOR C-1"/>
    <property type="match status" value="1"/>
</dbReference>